<dbReference type="AlphaFoldDB" id="A0A1L9Q439"/>
<feature type="domain" description="Thioredoxin" evidence="6">
    <location>
        <begin position="1"/>
        <end position="106"/>
    </location>
</feature>
<dbReference type="OrthoDB" id="10263751at2759"/>
<comment type="similarity">
    <text evidence="1 3">Belongs to the thioredoxin family.</text>
</comment>
<feature type="active site" description="Nucleophile" evidence="4">
    <location>
        <position position="31"/>
    </location>
</feature>
<dbReference type="VEuPathDB" id="FungiDB:ASPVEDRAFT_401998"/>
<evidence type="ECO:0000256" key="3">
    <source>
        <dbReference type="PIRNR" id="PIRNR000077"/>
    </source>
</evidence>
<dbReference type="Gene3D" id="3.40.30.10">
    <property type="entry name" value="Glutaredoxin"/>
    <property type="match status" value="1"/>
</dbReference>
<evidence type="ECO:0000313" key="7">
    <source>
        <dbReference type="EMBL" id="OJJ08506.1"/>
    </source>
</evidence>
<dbReference type="PIRSF" id="PIRSF000077">
    <property type="entry name" value="Thioredoxin"/>
    <property type="match status" value="1"/>
</dbReference>
<dbReference type="STRING" id="1036611.A0A1L9Q439"/>
<dbReference type="Pfam" id="PF00085">
    <property type="entry name" value="Thioredoxin"/>
    <property type="match status" value="1"/>
</dbReference>
<accession>A0A1L9Q439</accession>
<dbReference type="CDD" id="cd02947">
    <property type="entry name" value="TRX_family"/>
    <property type="match status" value="1"/>
</dbReference>
<organism evidence="7 8">
    <name type="scientific">Aspergillus versicolor CBS 583.65</name>
    <dbReference type="NCBI Taxonomy" id="1036611"/>
    <lineage>
        <taxon>Eukaryota</taxon>
        <taxon>Fungi</taxon>
        <taxon>Dikarya</taxon>
        <taxon>Ascomycota</taxon>
        <taxon>Pezizomycotina</taxon>
        <taxon>Eurotiomycetes</taxon>
        <taxon>Eurotiomycetidae</taxon>
        <taxon>Eurotiales</taxon>
        <taxon>Aspergillaceae</taxon>
        <taxon>Aspergillus</taxon>
        <taxon>Aspergillus subgen. Nidulantes</taxon>
    </lineage>
</organism>
<evidence type="ECO:0000256" key="5">
    <source>
        <dbReference type="PIRSR" id="PIRSR000077-4"/>
    </source>
</evidence>
<reference evidence="8" key="1">
    <citation type="journal article" date="2017" name="Genome Biol.">
        <title>Comparative genomics reveals high biological diversity and specific adaptations in the industrially and medically important fungal genus Aspergillus.</title>
        <authorList>
            <person name="de Vries R.P."/>
            <person name="Riley R."/>
            <person name="Wiebenga A."/>
            <person name="Aguilar-Osorio G."/>
            <person name="Amillis S."/>
            <person name="Uchima C.A."/>
            <person name="Anderluh G."/>
            <person name="Asadollahi M."/>
            <person name="Askin M."/>
            <person name="Barry K."/>
            <person name="Battaglia E."/>
            <person name="Bayram O."/>
            <person name="Benocci T."/>
            <person name="Braus-Stromeyer S.A."/>
            <person name="Caldana C."/>
            <person name="Canovas D."/>
            <person name="Cerqueira G.C."/>
            <person name="Chen F."/>
            <person name="Chen W."/>
            <person name="Choi C."/>
            <person name="Clum A."/>
            <person name="Dos Santos R.A."/>
            <person name="Damasio A.R."/>
            <person name="Diallinas G."/>
            <person name="Emri T."/>
            <person name="Fekete E."/>
            <person name="Flipphi M."/>
            <person name="Freyberg S."/>
            <person name="Gallo A."/>
            <person name="Gournas C."/>
            <person name="Habgood R."/>
            <person name="Hainaut M."/>
            <person name="Harispe M.L."/>
            <person name="Henrissat B."/>
            <person name="Hilden K.S."/>
            <person name="Hope R."/>
            <person name="Hossain A."/>
            <person name="Karabika E."/>
            <person name="Karaffa L."/>
            <person name="Karanyi Z."/>
            <person name="Krasevec N."/>
            <person name="Kuo A."/>
            <person name="Kusch H."/>
            <person name="LaButti K."/>
            <person name="Lagendijk E.L."/>
            <person name="Lapidus A."/>
            <person name="Levasseur A."/>
            <person name="Lindquist E."/>
            <person name="Lipzen A."/>
            <person name="Logrieco A.F."/>
            <person name="MacCabe A."/>
            <person name="Maekelae M.R."/>
            <person name="Malavazi I."/>
            <person name="Melin P."/>
            <person name="Meyer V."/>
            <person name="Mielnichuk N."/>
            <person name="Miskei M."/>
            <person name="Molnar A.P."/>
            <person name="Mule G."/>
            <person name="Ngan C.Y."/>
            <person name="Orejas M."/>
            <person name="Orosz E."/>
            <person name="Ouedraogo J.P."/>
            <person name="Overkamp K.M."/>
            <person name="Park H.-S."/>
            <person name="Perrone G."/>
            <person name="Piumi F."/>
            <person name="Punt P.J."/>
            <person name="Ram A.F."/>
            <person name="Ramon A."/>
            <person name="Rauscher S."/>
            <person name="Record E."/>
            <person name="Riano-Pachon D.M."/>
            <person name="Robert V."/>
            <person name="Roehrig J."/>
            <person name="Ruller R."/>
            <person name="Salamov A."/>
            <person name="Salih N.S."/>
            <person name="Samson R.A."/>
            <person name="Sandor E."/>
            <person name="Sanguinetti M."/>
            <person name="Schuetze T."/>
            <person name="Sepcic K."/>
            <person name="Shelest E."/>
            <person name="Sherlock G."/>
            <person name="Sophianopoulou V."/>
            <person name="Squina F.M."/>
            <person name="Sun H."/>
            <person name="Susca A."/>
            <person name="Todd R.B."/>
            <person name="Tsang A."/>
            <person name="Unkles S.E."/>
            <person name="van de Wiele N."/>
            <person name="van Rossen-Uffink D."/>
            <person name="Oliveira J.V."/>
            <person name="Vesth T.C."/>
            <person name="Visser J."/>
            <person name="Yu J.-H."/>
            <person name="Zhou M."/>
            <person name="Andersen M.R."/>
            <person name="Archer D.B."/>
            <person name="Baker S.E."/>
            <person name="Benoit I."/>
            <person name="Brakhage A.A."/>
            <person name="Braus G.H."/>
            <person name="Fischer R."/>
            <person name="Frisvad J.C."/>
            <person name="Goldman G.H."/>
            <person name="Houbraken J."/>
            <person name="Oakley B."/>
            <person name="Pocsi I."/>
            <person name="Scazzocchio C."/>
            <person name="Seiboth B."/>
            <person name="vanKuyk P.A."/>
            <person name="Wortman J."/>
            <person name="Dyer P.S."/>
            <person name="Grigoriev I.V."/>
        </authorList>
    </citation>
    <scope>NUCLEOTIDE SEQUENCE [LARGE SCALE GENOMIC DNA]</scope>
    <source>
        <strain evidence="8">CBS 583.65</strain>
    </source>
</reference>
<dbReference type="InterPro" id="IPR036249">
    <property type="entry name" value="Thioredoxin-like_sf"/>
</dbReference>
<dbReference type="GeneID" id="63727593"/>
<dbReference type="InterPro" id="IPR017937">
    <property type="entry name" value="Thioredoxin_CS"/>
</dbReference>
<dbReference type="PROSITE" id="PS00194">
    <property type="entry name" value="THIOREDOXIN_1"/>
    <property type="match status" value="1"/>
</dbReference>
<dbReference type="PROSITE" id="PS51352">
    <property type="entry name" value="THIOREDOXIN_2"/>
    <property type="match status" value="1"/>
</dbReference>
<evidence type="ECO:0000256" key="1">
    <source>
        <dbReference type="ARBA" id="ARBA00008987"/>
    </source>
</evidence>
<keyword evidence="2 5" id="KW-1015">Disulfide bond</keyword>
<feature type="active site" description="Nucleophile" evidence="4">
    <location>
        <position position="34"/>
    </location>
</feature>
<evidence type="ECO:0000256" key="2">
    <source>
        <dbReference type="ARBA" id="ARBA00023157"/>
    </source>
</evidence>
<dbReference type="FunFam" id="3.40.30.10:FF:000245">
    <property type="entry name" value="Thioredoxin"/>
    <property type="match status" value="1"/>
</dbReference>
<name>A0A1L9Q439_ASPVE</name>
<dbReference type="PRINTS" id="PR00421">
    <property type="entry name" value="THIOREDOXIN"/>
</dbReference>
<evidence type="ECO:0000256" key="4">
    <source>
        <dbReference type="PIRSR" id="PIRSR000077-1"/>
    </source>
</evidence>
<gene>
    <name evidence="7" type="ORF">ASPVEDRAFT_401998</name>
</gene>
<dbReference type="PANTHER" id="PTHR46115">
    <property type="entry name" value="THIOREDOXIN-LIKE PROTEIN 1"/>
    <property type="match status" value="1"/>
</dbReference>
<dbReference type="EMBL" id="KV878140">
    <property type="protein sequence ID" value="OJJ08506.1"/>
    <property type="molecule type" value="Genomic_DNA"/>
</dbReference>
<protein>
    <recommendedName>
        <fullName evidence="3">Thioredoxin</fullName>
    </recommendedName>
</protein>
<feature type="site" description="Contributes to redox potential value" evidence="4">
    <location>
        <position position="33"/>
    </location>
</feature>
<sequence>MSVTVIESFKQFQDLINSGNVVVIDFWASWCGPCRMISPVFEKMASESEFASITFAKVNIDENDQIASELGIRSLPTFATFQNGNKLDQVVGASPQELRQLLLKAV</sequence>
<dbReference type="SUPFAM" id="SSF52833">
    <property type="entry name" value="Thioredoxin-like"/>
    <property type="match status" value="1"/>
</dbReference>
<dbReference type="InterPro" id="IPR013766">
    <property type="entry name" value="Thioredoxin_domain"/>
</dbReference>
<evidence type="ECO:0000259" key="6">
    <source>
        <dbReference type="PROSITE" id="PS51352"/>
    </source>
</evidence>
<keyword evidence="5" id="KW-0676">Redox-active center</keyword>
<dbReference type="GO" id="GO:0015035">
    <property type="term" value="F:protein-disulfide reductase activity"/>
    <property type="evidence" value="ECO:0007669"/>
    <property type="project" value="InterPro"/>
</dbReference>
<dbReference type="Proteomes" id="UP000184073">
    <property type="component" value="Unassembled WGS sequence"/>
</dbReference>
<feature type="disulfide bond" description="Redox-active" evidence="5">
    <location>
        <begin position="31"/>
        <end position="34"/>
    </location>
</feature>
<keyword evidence="8" id="KW-1185">Reference proteome</keyword>
<dbReference type="NCBIfam" id="TIGR01068">
    <property type="entry name" value="thioredoxin"/>
    <property type="match status" value="1"/>
</dbReference>
<dbReference type="InterPro" id="IPR005746">
    <property type="entry name" value="Thioredoxin"/>
</dbReference>
<evidence type="ECO:0000313" key="8">
    <source>
        <dbReference type="Proteomes" id="UP000184073"/>
    </source>
</evidence>
<feature type="site" description="Contributes to redox potential value" evidence="4">
    <location>
        <position position="32"/>
    </location>
</feature>
<feature type="site" description="Deprotonates C-terminal active site Cys" evidence="4">
    <location>
        <position position="25"/>
    </location>
</feature>
<proteinExistence type="inferred from homology"/>
<dbReference type="RefSeq" id="XP_040674268.1">
    <property type="nucleotide sequence ID" value="XM_040812082.1"/>
</dbReference>